<dbReference type="PATRIC" id="fig|1355531.3.peg.874"/>
<dbReference type="AlphaFoldDB" id="T0G601"/>
<dbReference type="EMBL" id="AUSS01000016">
    <property type="protein sequence ID" value="EPZ92868.1"/>
    <property type="molecule type" value="Genomic_DNA"/>
</dbReference>
<comment type="caution">
    <text evidence="1">The sequence shown here is derived from an EMBL/GenBank/DDBJ whole genome shotgun (WGS) entry which is preliminary data.</text>
</comment>
<protein>
    <submittedName>
        <fullName evidence="1">Uncharacterized protein</fullName>
    </submittedName>
</protein>
<name>T0G601_HELPX</name>
<dbReference type="Proteomes" id="UP000015605">
    <property type="component" value="Unassembled WGS sequence"/>
</dbReference>
<accession>T0G601</accession>
<reference evidence="1 2" key="1">
    <citation type="journal article" date="2013" name="Genome Announc.">
        <title>Multiple genome sequences of Helicobacter pylori strains of diverse disease and antibiotic resistance backgrounds from Malaysia.</title>
        <authorList>
            <person name="Rehvathy V."/>
            <person name="Tan M.H."/>
            <person name="Gunaletchumy S.P."/>
            <person name="Teh X."/>
            <person name="Wang S."/>
            <person name="Baybayan P."/>
            <person name="Singh S."/>
            <person name="Ashby M."/>
            <person name="Kaakoush N.O."/>
            <person name="Mitchell H.M."/>
            <person name="Croft L.J."/>
            <person name="Goh K.L."/>
            <person name="Loke M.F."/>
            <person name="Vadivelu J."/>
        </authorList>
    </citation>
    <scope>NUCLEOTIDE SEQUENCE [LARGE SCALE GENOMIC DNA]</scope>
    <source>
        <strain evidence="1 2">UM114</strain>
    </source>
</reference>
<evidence type="ECO:0000313" key="2">
    <source>
        <dbReference type="Proteomes" id="UP000015605"/>
    </source>
</evidence>
<organism evidence="1 2">
    <name type="scientific">Helicobacter pylori UM114</name>
    <dbReference type="NCBI Taxonomy" id="1355531"/>
    <lineage>
        <taxon>Bacteria</taxon>
        <taxon>Pseudomonadati</taxon>
        <taxon>Campylobacterota</taxon>
        <taxon>Epsilonproteobacteria</taxon>
        <taxon>Campylobacterales</taxon>
        <taxon>Helicobacteraceae</taxon>
        <taxon>Helicobacter</taxon>
    </lineage>
</organism>
<proteinExistence type="predicted"/>
<gene>
    <name evidence="1" type="ORF">N207_07780</name>
</gene>
<evidence type="ECO:0000313" key="1">
    <source>
        <dbReference type="EMBL" id="EPZ92868.1"/>
    </source>
</evidence>
<sequence>MKKTNANAKESFKESFKKLVTKKRKTIPKKQGLKTYSNP</sequence>